<organism evidence="1 2">
    <name type="scientific">Cecembia lonarensis (strain CCUG 58316 / KCTC 22772 / LW9)</name>
    <dbReference type="NCBI Taxonomy" id="1225176"/>
    <lineage>
        <taxon>Bacteria</taxon>
        <taxon>Pseudomonadati</taxon>
        <taxon>Bacteroidota</taxon>
        <taxon>Cytophagia</taxon>
        <taxon>Cytophagales</taxon>
        <taxon>Cyclobacteriaceae</taxon>
        <taxon>Cecembia</taxon>
    </lineage>
</organism>
<name>K1LBS6_CECL9</name>
<accession>K1LBS6</accession>
<dbReference type="AlphaFoldDB" id="K1LBS6"/>
<dbReference type="RefSeq" id="WP_009186647.1">
    <property type="nucleotide sequence ID" value="NZ_AMGM01000094.1"/>
</dbReference>
<evidence type="ECO:0000313" key="2">
    <source>
        <dbReference type="Proteomes" id="UP000004478"/>
    </source>
</evidence>
<protein>
    <submittedName>
        <fullName evidence="1">Uncharacterized protein</fullName>
    </submittedName>
</protein>
<comment type="caution">
    <text evidence="1">The sequence shown here is derived from an EMBL/GenBank/DDBJ whole genome shotgun (WGS) entry which is preliminary data.</text>
</comment>
<proteinExistence type="predicted"/>
<dbReference type="EMBL" id="AMGM01000094">
    <property type="protein sequence ID" value="EKB47753.1"/>
    <property type="molecule type" value="Genomic_DNA"/>
</dbReference>
<evidence type="ECO:0000313" key="1">
    <source>
        <dbReference type="EMBL" id="EKB47753.1"/>
    </source>
</evidence>
<keyword evidence="2" id="KW-1185">Reference proteome</keyword>
<reference evidence="1 2" key="1">
    <citation type="journal article" date="2012" name="J. Bacteriol.">
        <title>Draft Genome Sequence of Cecembia lonarensis Strain LW9T, Isolated from Lonar Lake, a Haloalkaline Lake in India.</title>
        <authorList>
            <person name="Shivaji S."/>
            <person name="Ara S."/>
            <person name="Singh A."/>
            <person name="Pinnaka A.K."/>
        </authorList>
    </citation>
    <scope>NUCLEOTIDE SEQUENCE [LARGE SCALE GENOMIC DNA]</scope>
    <source>
        <strain evidence="1 2">LW9</strain>
    </source>
</reference>
<sequence>MDLFKNKFLLILIAATFVFGVLLALNWTDFVEGFKEGWESACCDCA</sequence>
<gene>
    <name evidence="1" type="ORF">B879_03632</name>
</gene>
<dbReference type="Proteomes" id="UP000004478">
    <property type="component" value="Unassembled WGS sequence"/>
</dbReference>